<evidence type="ECO:0000256" key="14">
    <source>
        <dbReference type="ARBA" id="ARBA00061570"/>
    </source>
</evidence>
<keyword evidence="12 15" id="KW-0482">Metalloprotease</keyword>
<dbReference type="InterPro" id="IPR011546">
    <property type="entry name" value="Pept_M41_FtsH_extracell"/>
</dbReference>
<evidence type="ECO:0000256" key="2">
    <source>
        <dbReference type="ARBA" id="ARBA00010044"/>
    </source>
</evidence>
<keyword evidence="3 15" id="KW-1003">Cell membrane</keyword>
<dbReference type="GO" id="GO:0030163">
    <property type="term" value="P:protein catabolic process"/>
    <property type="evidence" value="ECO:0007669"/>
    <property type="project" value="UniProtKB-UniRule"/>
</dbReference>
<dbReference type="Pfam" id="PF01434">
    <property type="entry name" value="Peptidase_M41"/>
    <property type="match status" value="1"/>
</dbReference>
<keyword evidence="11 15" id="KW-1133">Transmembrane helix</keyword>
<dbReference type="Pfam" id="PF00004">
    <property type="entry name" value="AAA"/>
    <property type="match status" value="1"/>
</dbReference>
<evidence type="ECO:0000256" key="10">
    <source>
        <dbReference type="ARBA" id="ARBA00022840"/>
    </source>
</evidence>
<dbReference type="AlphaFoldDB" id="A0AAJ1IFS7"/>
<comment type="similarity">
    <text evidence="2 15">In the C-terminal section; belongs to the peptidase M41 family.</text>
</comment>
<comment type="function">
    <text evidence="15">Acts as a processive, ATP-dependent zinc metallopeptidase for both cytoplasmic and membrane proteins. Plays a role in the quality control of integral membrane proteins.</text>
</comment>
<dbReference type="InterPro" id="IPR005936">
    <property type="entry name" value="FtsH"/>
</dbReference>
<dbReference type="FunFam" id="1.20.58.760:FF:000001">
    <property type="entry name" value="ATP-dependent zinc metalloprotease FtsH"/>
    <property type="match status" value="1"/>
</dbReference>
<gene>
    <name evidence="15 18" type="primary">ftsH</name>
    <name evidence="18" type="ORF">PQJ61_09825</name>
</gene>
<feature type="domain" description="AAA+ ATPase" evidence="17">
    <location>
        <begin position="207"/>
        <end position="346"/>
    </location>
</feature>
<dbReference type="PANTHER" id="PTHR23076">
    <property type="entry name" value="METALLOPROTEASE M41 FTSH"/>
    <property type="match status" value="1"/>
</dbReference>
<dbReference type="InterPro" id="IPR003593">
    <property type="entry name" value="AAA+_ATPase"/>
</dbReference>
<protein>
    <recommendedName>
        <fullName evidence="15">ATP-dependent zinc metalloprotease FtsH</fullName>
        <ecNumber evidence="15">3.4.24.-</ecNumber>
    </recommendedName>
</protein>
<dbReference type="PROSITE" id="PS00674">
    <property type="entry name" value="AAA"/>
    <property type="match status" value="1"/>
</dbReference>
<dbReference type="FunFam" id="3.40.50.300:FF:000001">
    <property type="entry name" value="ATP-dependent zinc metalloprotease FtsH"/>
    <property type="match status" value="1"/>
</dbReference>
<keyword evidence="6 15" id="KW-0479">Metal-binding</keyword>
<dbReference type="Gene3D" id="3.30.720.210">
    <property type="match status" value="1"/>
</dbReference>
<dbReference type="InterPro" id="IPR037219">
    <property type="entry name" value="Peptidase_M41-like"/>
</dbReference>
<dbReference type="Gene3D" id="1.20.58.760">
    <property type="entry name" value="Peptidase M41"/>
    <property type="match status" value="1"/>
</dbReference>
<dbReference type="NCBIfam" id="TIGR01241">
    <property type="entry name" value="FtsH_fam"/>
    <property type="match status" value="1"/>
</dbReference>
<dbReference type="SMART" id="SM00382">
    <property type="entry name" value="AAA"/>
    <property type="match status" value="1"/>
</dbReference>
<feature type="transmembrane region" description="Helical" evidence="15">
    <location>
        <begin position="126"/>
        <end position="144"/>
    </location>
</feature>
<feature type="transmembrane region" description="Helical" evidence="15">
    <location>
        <begin position="26"/>
        <end position="44"/>
    </location>
</feature>
<dbReference type="InterPro" id="IPR003960">
    <property type="entry name" value="ATPase_AAA_CS"/>
</dbReference>
<dbReference type="InterPro" id="IPR027417">
    <property type="entry name" value="P-loop_NTPase"/>
</dbReference>
<accession>A0AAJ1IFS7</accession>
<evidence type="ECO:0000256" key="1">
    <source>
        <dbReference type="ARBA" id="ARBA00004370"/>
    </source>
</evidence>
<feature type="binding site" evidence="15">
    <location>
        <position position="513"/>
    </location>
    <ligand>
        <name>Zn(2+)</name>
        <dbReference type="ChEBI" id="CHEBI:29105"/>
        <note>catalytic</note>
    </ligand>
</feature>
<feature type="binding site" evidence="15">
    <location>
        <begin position="215"/>
        <end position="222"/>
    </location>
    <ligand>
        <name>ATP</name>
        <dbReference type="ChEBI" id="CHEBI:30616"/>
    </ligand>
</feature>
<dbReference type="SUPFAM" id="SSF52540">
    <property type="entry name" value="P-loop containing nucleoside triphosphate hydrolases"/>
    <property type="match status" value="1"/>
</dbReference>
<dbReference type="CDD" id="cd19501">
    <property type="entry name" value="RecA-like_FtsH"/>
    <property type="match status" value="1"/>
</dbReference>
<dbReference type="EMBL" id="JAQQAL010000022">
    <property type="protein sequence ID" value="MDC7227048.1"/>
    <property type="molecule type" value="Genomic_DNA"/>
</dbReference>
<feature type="active site" evidence="15">
    <location>
        <position position="438"/>
    </location>
</feature>
<dbReference type="GO" id="GO:0006508">
    <property type="term" value="P:proteolysis"/>
    <property type="evidence" value="ECO:0007669"/>
    <property type="project" value="UniProtKB-KW"/>
</dbReference>
<comment type="similarity">
    <text evidence="14 15">In the central section; belongs to the AAA ATPase family.</text>
</comment>
<dbReference type="GO" id="GO:0008270">
    <property type="term" value="F:zinc ion binding"/>
    <property type="evidence" value="ECO:0007669"/>
    <property type="project" value="UniProtKB-UniRule"/>
</dbReference>
<evidence type="ECO:0000256" key="5">
    <source>
        <dbReference type="ARBA" id="ARBA00022692"/>
    </source>
</evidence>
<reference evidence="18 19" key="1">
    <citation type="submission" date="2022-12" db="EMBL/GenBank/DDBJ databases">
        <title>Metagenome assembled genome from gulf of manar.</title>
        <authorList>
            <person name="Kohli P."/>
            <person name="Pk S."/>
            <person name="Venkata Ramana C."/>
            <person name="Sasikala C."/>
        </authorList>
    </citation>
    <scope>NUCLEOTIDE SEQUENCE [LARGE SCALE GENOMIC DNA]</scope>
    <source>
        <strain evidence="18">JB008</strain>
    </source>
</reference>
<evidence type="ECO:0000256" key="6">
    <source>
        <dbReference type="ARBA" id="ARBA00022723"/>
    </source>
</evidence>
<evidence type="ECO:0000256" key="13">
    <source>
        <dbReference type="ARBA" id="ARBA00023136"/>
    </source>
</evidence>
<evidence type="ECO:0000256" key="3">
    <source>
        <dbReference type="ARBA" id="ARBA00022475"/>
    </source>
</evidence>
<dbReference type="InterPro" id="IPR000642">
    <property type="entry name" value="Peptidase_M41"/>
</dbReference>
<keyword evidence="4 15" id="KW-0645">Protease</keyword>
<evidence type="ECO:0000256" key="4">
    <source>
        <dbReference type="ARBA" id="ARBA00022670"/>
    </source>
</evidence>
<keyword evidence="9 15" id="KW-0862">Zinc</keyword>
<feature type="binding site" evidence="15">
    <location>
        <position position="437"/>
    </location>
    <ligand>
        <name>Zn(2+)</name>
        <dbReference type="ChEBI" id="CHEBI:29105"/>
        <note>catalytic</note>
    </ligand>
</feature>
<dbReference type="Gene3D" id="3.40.50.300">
    <property type="entry name" value="P-loop containing nucleotide triphosphate hydrolases"/>
    <property type="match status" value="1"/>
</dbReference>
<proteinExistence type="inferred from homology"/>
<keyword evidence="10 15" id="KW-0067">ATP-binding</keyword>
<dbReference type="Proteomes" id="UP001221217">
    <property type="component" value="Unassembled WGS sequence"/>
</dbReference>
<dbReference type="GO" id="GO:0005886">
    <property type="term" value="C:plasma membrane"/>
    <property type="evidence" value="ECO:0007669"/>
    <property type="project" value="UniProtKB-SubCell"/>
</dbReference>
<evidence type="ECO:0000256" key="11">
    <source>
        <dbReference type="ARBA" id="ARBA00022989"/>
    </source>
</evidence>
<dbReference type="GO" id="GO:0004222">
    <property type="term" value="F:metalloendopeptidase activity"/>
    <property type="evidence" value="ECO:0007669"/>
    <property type="project" value="InterPro"/>
</dbReference>
<evidence type="ECO:0000256" key="15">
    <source>
        <dbReference type="HAMAP-Rule" id="MF_01458"/>
    </source>
</evidence>
<dbReference type="Pfam" id="PF06480">
    <property type="entry name" value="FtsH_ext"/>
    <property type="match status" value="1"/>
</dbReference>
<comment type="caution">
    <text evidence="18">The sequence shown here is derived from an EMBL/GenBank/DDBJ whole genome shotgun (WGS) entry which is preliminary data.</text>
</comment>
<dbReference type="GO" id="GO:0016887">
    <property type="term" value="F:ATP hydrolysis activity"/>
    <property type="evidence" value="ECO:0007669"/>
    <property type="project" value="UniProtKB-UniRule"/>
</dbReference>
<dbReference type="EC" id="3.4.24.-" evidence="15"/>
<evidence type="ECO:0000256" key="12">
    <source>
        <dbReference type="ARBA" id="ARBA00023049"/>
    </source>
</evidence>
<evidence type="ECO:0000313" key="19">
    <source>
        <dbReference type="Proteomes" id="UP001221217"/>
    </source>
</evidence>
<comment type="subcellular location">
    <subcellularLocation>
        <location evidence="15">Cell membrane</location>
        <topology evidence="15">Multi-pass membrane protein</topology>
        <orientation evidence="15">Cytoplasmic side</orientation>
    </subcellularLocation>
    <subcellularLocation>
        <location evidence="1">Membrane</location>
    </subcellularLocation>
</comment>
<dbReference type="GO" id="GO:0005524">
    <property type="term" value="F:ATP binding"/>
    <property type="evidence" value="ECO:0007669"/>
    <property type="project" value="UniProtKB-UniRule"/>
</dbReference>
<comment type="cofactor">
    <cofactor evidence="15">
        <name>Zn(2+)</name>
        <dbReference type="ChEBI" id="CHEBI:29105"/>
    </cofactor>
    <text evidence="15">Binds 1 zinc ion per subunit.</text>
</comment>
<dbReference type="HAMAP" id="MF_01458">
    <property type="entry name" value="FtsH"/>
    <property type="match status" value="1"/>
</dbReference>
<name>A0AAJ1IFS7_9SPIO</name>
<comment type="similarity">
    <text evidence="16">Belongs to the AAA ATPase family.</text>
</comment>
<dbReference type="Pfam" id="PF17862">
    <property type="entry name" value="AAA_lid_3"/>
    <property type="match status" value="1"/>
</dbReference>
<keyword evidence="7 15" id="KW-0547">Nucleotide-binding</keyword>
<dbReference type="Gene3D" id="1.10.8.60">
    <property type="match status" value="1"/>
</dbReference>
<evidence type="ECO:0000256" key="9">
    <source>
        <dbReference type="ARBA" id="ARBA00022833"/>
    </source>
</evidence>
<evidence type="ECO:0000256" key="16">
    <source>
        <dbReference type="RuleBase" id="RU003651"/>
    </source>
</evidence>
<comment type="subunit">
    <text evidence="15">Homohexamer.</text>
</comment>
<dbReference type="GO" id="GO:0004176">
    <property type="term" value="F:ATP-dependent peptidase activity"/>
    <property type="evidence" value="ECO:0007669"/>
    <property type="project" value="InterPro"/>
</dbReference>
<sequence>MSDNNQEPGRNNDNKPGFDLNRNNKFALFFLVSLIIMFFVLFLLNDRTAGTEIPYSTFMNYLESGQITAVKIYDNKTIQGTMTGPTGMATVFETDIPYFDDYLMEKLRDNNVIIEGAESNAGAATIFIQIIPWIIGFGFIWFMLRQMQGGGNKAFSFGKSRAKRYTQSDKKITFNDVAGQEEAKYELQEVVDFLKNPGKFQKLGARVPKGVLLVGMPGTGKTLLAKAAAGEAGVNFFHMSGSDFVEMFVGVGASRVRDLFDQGRKNAPCILFIDELDAVGRTRGAGYGGGHDEREQTLNQMLVEMDGFDTKDGVMILAATNRPDVLDPALLRPGRFDRQVVVDMPDLKERHAILKIHVQKIKMQEDVELGKIARSTPGTSGADLANLVNEAALFAGRHGRDIVTSSDFEEARDKILLGVARTSRMISPEEKLATSWHEAGHALLHYHLEYADPLHKVTVIPHGQALGLALSLPEKDSYSMRRGWILDRIKITMGGYVAEKIKYGETTTGTKNDIEQATMLARRMITEWGMSDKIGFVSYGAEDEPIFIGKEIAQHKDYSEETAKLIDSEINNVLSTCLSDTERILTDNKKQLEKLAQELFEKETLDDDQIRELLNLGPAVKHIDTEE</sequence>
<keyword evidence="8 15" id="KW-0378">Hydrolase</keyword>
<evidence type="ECO:0000313" key="18">
    <source>
        <dbReference type="EMBL" id="MDC7227048.1"/>
    </source>
</evidence>
<dbReference type="FunFam" id="1.10.8.60:FF:000001">
    <property type="entry name" value="ATP-dependent zinc metalloprotease FtsH"/>
    <property type="match status" value="1"/>
</dbReference>
<dbReference type="InterPro" id="IPR003959">
    <property type="entry name" value="ATPase_AAA_core"/>
</dbReference>
<feature type="binding site" evidence="15">
    <location>
        <position position="441"/>
    </location>
    <ligand>
        <name>Zn(2+)</name>
        <dbReference type="ChEBI" id="CHEBI:29105"/>
        <note>catalytic</note>
    </ligand>
</feature>
<dbReference type="SUPFAM" id="SSF140990">
    <property type="entry name" value="FtsH protease domain-like"/>
    <property type="match status" value="1"/>
</dbReference>
<evidence type="ECO:0000256" key="7">
    <source>
        <dbReference type="ARBA" id="ARBA00022741"/>
    </source>
</evidence>
<dbReference type="InterPro" id="IPR041569">
    <property type="entry name" value="AAA_lid_3"/>
</dbReference>
<evidence type="ECO:0000259" key="17">
    <source>
        <dbReference type="SMART" id="SM00382"/>
    </source>
</evidence>
<keyword evidence="13 15" id="KW-0472">Membrane</keyword>
<keyword evidence="5 15" id="KW-0812">Transmembrane</keyword>
<organism evidence="18 19">
    <name type="scientific">Candidatus Thalassospirochaeta sargassi</name>
    <dbReference type="NCBI Taxonomy" id="3119039"/>
    <lineage>
        <taxon>Bacteria</taxon>
        <taxon>Pseudomonadati</taxon>
        <taxon>Spirochaetota</taxon>
        <taxon>Spirochaetia</taxon>
        <taxon>Spirochaetales</taxon>
        <taxon>Spirochaetaceae</taxon>
        <taxon>Candidatus Thalassospirochaeta</taxon>
    </lineage>
</organism>
<dbReference type="PANTHER" id="PTHR23076:SF97">
    <property type="entry name" value="ATP-DEPENDENT ZINC METALLOPROTEASE YME1L1"/>
    <property type="match status" value="1"/>
</dbReference>
<evidence type="ECO:0000256" key="8">
    <source>
        <dbReference type="ARBA" id="ARBA00022801"/>
    </source>
</evidence>